<feature type="region of interest" description="Disordered" evidence="1">
    <location>
        <begin position="1"/>
        <end position="44"/>
    </location>
</feature>
<evidence type="ECO:0000313" key="2">
    <source>
        <dbReference type="EMBL" id="JAT75776.1"/>
    </source>
</evidence>
<feature type="compositionally biased region" description="Low complexity" evidence="1">
    <location>
        <begin position="159"/>
        <end position="207"/>
    </location>
</feature>
<dbReference type="EMBL" id="GDKF01002846">
    <property type="protein sequence ID" value="JAT75776.1"/>
    <property type="molecule type" value="Transcribed_RNA"/>
</dbReference>
<sequence length="608" mass="62425">MVTEEGGEVKAPLPAVESRGPASPAHSAKESRGDTASDGSEEDTPVYMHATSFAVQQEDETWELPPFLNHVDKPMLEMQANSNVWYQAHILNHSTTELYVLFPATKQTPALRQWIDKRSSRIWRGSLASRAWKYIKSRDGAWAPRGERGESSGGGGAGALTPGPTLTAGTVPQPRRPGAGSSSQARSRLGGARSSGGNTAGGSATQASRERRAAAAADTAASPDAGRQRLKRPRPGPTPRGTRFQDAPPSDSEASAPGLQKEERALEARSAQQDELLLAWFKHHYELLGRAGLLKGAQLKGNAEVGPLPRHVRVSLLHTGKTATSPAIASPPATDEGAGAKKGRVRGVRAELRSLGLWNWQRGGGASSSSEGPSDDDGEASDAGSQRENSGKDSALGVAPPAEQARSRPGPARPKGAPGVKSEPRPGAAAGVAAARSERPAADRRERGAKERGVGQAALAVPRPASPLSPRAGSGVARPRPPPKALTVLEEVDIFSTPGDGPPPTQRAPALAATWAPPATPVTPRAPLPTPPGGTGAPADARGGGRMVKNAGSATAPAPRPGASGGPSRKLLLLAAQLQGPGAAAEQAAEPEAGRAQHGAKPASSGSS</sequence>
<dbReference type="AlphaFoldDB" id="A0A1D2A979"/>
<evidence type="ECO:0000256" key="1">
    <source>
        <dbReference type="SAM" id="MobiDB-lite"/>
    </source>
</evidence>
<name>A0A1D2A979_AUXPR</name>
<feature type="compositionally biased region" description="Pro residues" evidence="1">
    <location>
        <begin position="518"/>
        <end position="532"/>
    </location>
</feature>
<feature type="compositionally biased region" description="Basic and acidic residues" evidence="1">
    <location>
        <begin position="436"/>
        <end position="453"/>
    </location>
</feature>
<protein>
    <submittedName>
        <fullName evidence="2">Uncharacterized protein</fullName>
    </submittedName>
</protein>
<feature type="compositionally biased region" description="Low complexity" evidence="1">
    <location>
        <begin position="407"/>
        <end position="435"/>
    </location>
</feature>
<feature type="region of interest" description="Disordered" evidence="1">
    <location>
        <begin position="359"/>
        <end position="483"/>
    </location>
</feature>
<reference evidence="2" key="1">
    <citation type="submission" date="2015-08" db="EMBL/GenBank/DDBJ databases">
        <authorList>
            <person name="Babu N.S."/>
            <person name="Beckwith C.J."/>
            <person name="Beseler K.G."/>
            <person name="Brison A."/>
            <person name="Carone J.V."/>
            <person name="Caskin T.P."/>
            <person name="Diamond M."/>
            <person name="Durham M.E."/>
            <person name="Foxe J.M."/>
            <person name="Go M."/>
            <person name="Henderson B.A."/>
            <person name="Jones I.B."/>
            <person name="McGettigan J.A."/>
            <person name="Micheletti S.J."/>
            <person name="Nasrallah M.E."/>
            <person name="Ortiz D."/>
            <person name="Piller C.R."/>
            <person name="Privatt S.R."/>
            <person name="Schneider S.L."/>
            <person name="Sharp S."/>
            <person name="Smith T.C."/>
            <person name="Stanton J.D."/>
            <person name="Ullery H.E."/>
            <person name="Wilson R.J."/>
            <person name="Serrano M.G."/>
            <person name="Buck G."/>
            <person name="Lee V."/>
            <person name="Wang Y."/>
            <person name="Carvalho R."/>
            <person name="Voegtly L."/>
            <person name="Shi R."/>
            <person name="Duckworth R."/>
            <person name="Johnson A."/>
            <person name="Loviza R."/>
            <person name="Walstead R."/>
            <person name="Shah Z."/>
            <person name="Kiflezghi M."/>
            <person name="Wade K."/>
            <person name="Ball S.L."/>
            <person name="Bradley K.W."/>
            <person name="Asai D.J."/>
            <person name="Bowman C.A."/>
            <person name="Russell D.A."/>
            <person name="Pope W.H."/>
            <person name="Jacobs-Sera D."/>
            <person name="Hendrix R.W."/>
            <person name="Hatfull G.F."/>
        </authorList>
    </citation>
    <scope>NUCLEOTIDE SEQUENCE</scope>
</reference>
<gene>
    <name evidence="2" type="ORF">g.66959</name>
</gene>
<feature type="region of interest" description="Disordered" evidence="1">
    <location>
        <begin position="517"/>
        <end position="608"/>
    </location>
</feature>
<feature type="region of interest" description="Disordered" evidence="1">
    <location>
        <begin position="140"/>
        <end position="261"/>
    </location>
</feature>
<feature type="compositionally biased region" description="Low complexity" evidence="1">
    <location>
        <begin position="214"/>
        <end position="225"/>
    </location>
</feature>
<accession>A0A1D2A979</accession>
<feature type="region of interest" description="Disordered" evidence="1">
    <location>
        <begin position="323"/>
        <end position="346"/>
    </location>
</feature>
<feature type="compositionally biased region" description="Low complexity" evidence="1">
    <location>
        <begin position="566"/>
        <end position="591"/>
    </location>
</feature>
<proteinExistence type="predicted"/>
<feature type="compositionally biased region" description="Low complexity" evidence="1">
    <location>
        <begin position="323"/>
        <end position="334"/>
    </location>
</feature>
<organism evidence="2">
    <name type="scientific">Auxenochlorella protothecoides</name>
    <name type="common">Green microalga</name>
    <name type="synonym">Chlorella protothecoides</name>
    <dbReference type="NCBI Taxonomy" id="3075"/>
    <lineage>
        <taxon>Eukaryota</taxon>
        <taxon>Viridiplantae</taxon>
        <taxon>Chlorophyta</taxon>
        <taxon>core chlorophytes</taxon>
        <taxon>Trebouxiophyceae</taxon>
        <taxon>Chlorellales</taxon>
        <taxon>Chlorellaceae</taxon>
        <taxon>Auxenochlorella</taxon>
    </lineage>
</organism>